<evidence type="ECO:0000256" key="7">
    <source>
        <dbReference type="SAM" id="Coils"/>
    </source>
</evidence>
<dbReference type="InterPro" id="IPR011990">
    <property type="entry name" value="TPR-like_helical_dom_sf"/>
</dbReference>
<dbReference type="Proteomes" id="UP000632774">
    <property type="component" value="Unassembled WGS sequence"/>
</dbReference>
<feature type="repeat" description="TPR" evidence="6">
    <location>
        <begin position="236"/>
        <end position="269"/>
    </location>
</feature>
<evidence type="ECO:0000313" key="8">
    <source>
        <dbReference type="EMBL" id="MBE9668684.1"/>
    </source>
</evidence>
<keyword evidence="2" id="KW-0328">Glycosyltransferase</keyword>
<name>A0ABR9XMS5_9SPHI</name>
<dbReference type="RefSeq" id="WP_194108072.1">
    <property type="nucleotide sequence ID" value="NZ_JADFFM010000002.1"/>
</dbReference>
<keyword evidence="7" id="KW-0175">Coiled coil</keyword>
<gene>
    <name evidence="8" type="ORF">IRJ18_20105</name>
</gene>
<evidence type="ECO:0000256" key="3">
    <source>
        <dbReference type="ARBA" id="ARBA00022679"/>
    </source>
</evidence>
<evidence type="ECO:0000256" key="4">
    <source>
        <dbReference type="ARBA" id="ARBA00022737"/>
    </source>
</evidence>
<dbReference type="SMART" id="SM00028">
    <property type="entry name" value="TPR"/>
    <property type="match status" value="2"/>
</dbReference>
<dbReference type="PANTHER" id="PTHR44835:SF1">
    <property type="entry name" value="PROTEIN O-GLCNAC TRANSFERASE"/>
    <property type="match status" value="1"/>
</dbReference>
<dbReference type="PANTHER" id="PTHR44835">
    <property type="entry name" value="UDP-N-ACETYLGLUCOSAMINE--PEPTIDE N-ACETYLGLUCOSAMINYLTRANSFERASE SPINDLY-RELATED"/>
    <property type="match status" value="1"/>
</dbReference>
<comment type="pathway">
    <text evidence="1">Protein modification; protein glycosylation.</text>
</comment>
<keyword evidence="5 6" id="KW-0802">TPR repeat</keyword>
<accession>A0ABR9XMS5</accession>
<dbReference type="Pfam" id="PF07719">
    <property type="entry name" value="TPR_2"/>
    <property type="match status" value="1"/>
</dbReference>
<feature type="coiled-coil region" evidence="7">
    <location>
        <begin position="65"/>
        <end position="92"/>
    </location>
</feature>
<evidence type="ECO:0000313" key="9">
    <source>
        <dbReference type="Proteomes" id="UP000632774"/>
    </source>
</evidence>
<reference evidence="8 9" key="1">
    <citation type="submission" date="2020-10" db="EMBL/GenBank/DDBJ databases">
        <title>Mucilaginibacter mali sp. nov., isolated from rhizosphere soil of apple orchard.</title>
        <authorList>
            <person name="Lee J.-S."/>
            <person name="Kim H.S."/>
            <person name="Kim J.-S."/>
        </authorList>
    </citation>
    <scope>NUCLEOTIDE SEQUENCE [LARGE SCALE GENOMIC DNA]</scope>
    <source>
        <strain evidence="8 9">KCTC 23157</strain>
    </source>
</reference>
<dbReference type="InterPro" id="IPR019734">
    <property type="entry name" value="TPR_rpt"/>
</dbReference>
<dbReference type="SUPFAM" id="SSF48452">
    <property type="entry name" value="TPR-like"/>
    <property type="match status" value="1"/>
</dbReference>
<dbReference type="InterPro" id="IPR013105">
    <property type="entry name" value="TPR_2"/>
</dbReference>
<dbReference type="EMBL" id="JADFFM010000002">
    <property type="protein sequence ID" value="MBE9668684.1"/>
    <property type="molecule type" value="Genomic_DNA"/>
</dbReference>
<organism evidence="8 9">
    <name type="scientific">Mucilaginibacter boryungensis</name>
    <dbReference type="NCBI Taxonomy" id="768480"/>
    <lineage>
        <taxon>Bacteria</taxon>
        <taxon>Pseudomonadati</taxon>
        <taxon>Bacteroidota</taxon>
        <taxon>Sphingobacteriia</taxon>
        <taxon>Sphingobacteriales</taxon>
        <taxon>Sphingobacteriaceae</taxon>
        <taxon>Mucilaginibacter</taxon>
    </lineage>
</organism>
<protein>
    <submittedName>
        <fullName evidence="8">Tetratricopeptide repeat protein</fullName>
    </submittedName>
</protein>
<comment type="caution">
    <text evidence="8">The sequence shown here is derived from an EMBL/GenBank/DDBJ whole genome shotgun (WGS) entry which is preliminary data.</text>
</comment>
<dbReference type="InterPro" id="IPR051939">
    <property type="entry name" value="Glycosyltr_41/O-GlcNAc_trsf"/>
</dbReference>
<dbReference type="PROSITE" id="PS50005">
    <property type="entry name" value="TPR"/>
    <property type="match status" value="1"/>
</dbReference>
<keyword evidence="9" id="KW-1185">Reference proteome</keyword>
<sequence>MKGKQIAIIVAVLVIVGYLYSLPVKGLIKPKEGHANNGMVAGSKPAPAANISADMVSATAKTAIGANLSAKITDLESQLKQAAGEKQKEELQRQLAKQWDDVNQPAPAAFYYLELARKQHDFNDWLNAGTRFNDAYRLSQDSSLQSAFVMNAVEALQNANKLQPDNLDAKAGLGVAYVNGGAPSPMQGISLLLEVVAKDPNNRSANLNLGMFSMKSGQYEKAVVRFKTLIAQKPEVEPYFYLAESYKQLGQKQQAIDAYQKCKELMPDPTFGKRIDDFIKELKN</sequence>
<keyword evidence="3" id="KW-0808">Transferase</keyword>
<keyword evidence="4" id="KW-0677">Repeat</keyword>
<proteinExistence type="predicted"/>
<evidence type="ECO:0000256" key="2">
    <source>
        <dbReference type="ARBA" id="ARBA00022676"/>
    </source>
</evidence>
<evidence type="ECO:0000256" key="6">
    <source>
        <dbReference type="PROSITE-ProRule" id="PRU00339"/>
    </source>
</evidence>
<evidence type="ECO:0000256" key="1">
    <source>
        <dbReference type="ARBA" id="ARBA00004922"/>
    </source>
</evidence>
<dbReference type="Gene3D" id="1.25.40.10">
    <property type="entry name" value="Tetratricopeptide repeat domain"/>
    <property type="match status" value="1"/>
</dbReference>
<evidence type="ECO:0000256" key="5">
    <source>
        <dbReference type="ARBA" id="ARBA00022803"/>
    </source>
</evidence>